<dbReference type="HAMAP" id="MF_01151">
    <property type="entry name" value="GrpE"/>
    <property type="match status" value="1"/>
</dbReference>
<dbReference type="GO" id="GO:0000774">
    <property type="term" value="F:adenyl-nucleotide exchange factor activity"/>
    <property type="evidence" value="ECO:0007669"/>
    <property type="project" value="InterPro"/>
</dbReference>
<dbReference type="CDD" id="cd00446">
    <property type="entry name" value="GrpE"/>
    <property type="match status" value="1"/>
</dbReference>
<organism evidence="14 15">
    <name type="scientific">Actinopolyspora xinjiangensis</name>
    <dbReference type="NCBI Taxonomy" id="405564"/>
    <lineage>
        <taxon>Bacteria</taxon>
        <taxon>Bacillati</taxon>
        <taxon>Actinomycetota</taxon>
        <taxon>Actinomycetes</taxon>
        <taxon>Actinopolysporales</taxon>
        <taxon>Actinopolysporaceae</taxon>
        <taxon>Actinopolyspora</taxon>
    </lineage>
</organism>
<evidence type="ECO:0000256" key="7">
    <source>
        <dbReference type="ARBA" id="ARBA00053401"/>
    </source>
</evidence>
<dbReference type="PROSITE" id="PS01071">
    <property type="entry name" value="GRPE"/>
    <property type="match status" value="1"/>
</dbReference>
<dbReference type="NCBIfam" id="NF010761">
    <property type="entry name" value="PRK14164.1"/>
    <property type="match status" value="1"/>
</dbReference>
<evidence type="ECO:0000256" key="13">
    <source>
        <dbReference type="SAM" id="MobiDB-lite"/>
    </source>
</evidence>
<dbReference type="GO" id="GO:0051082">
    <property type="term" value="F:unfolded protein binding"/>
    <property type="evidence" value="ECO:0007669"/>
    <property type="project" value="TreeGrafter"/>
</dbReference>
<name>A0A1H0V5X8_9ACTN</name>
<dbReference type="STRING" id="405564.SAMN04487905_10822"/>
<dbReference type="InterPro" id="IPR009012">
    <property type="entry name" value="GrpE_head"/>
</dbReference>
<comment type="subunit">
    <text evidence="3 10">Homodimer.</text>
</comment>
<dbReference type="EMBL" id="FNJR01000008">
    <property type="protein sequence ID" value="SDP73743.1"/>
    <property type="molecule type" value="Genomic_DNA"/>
</dbReference>
<sequence length="250" mass="26747">MTPNKPEQDGGPQQQASGTGEEGEQEPVVVRDRRRIDPETGERRSGDGGESDAGEVTDSMSGSLDDELAKVAAEAEAVETAAEAEAPASDAETELRRQVEELTADVKRVQAEYANYRKRVERDRESVINNAKASVAESLLTVLDDLERADSHGDLTGPFKAVADKLKSALSEAGLEGFGQEGEEFDPSVHEAVQHETSSEVSGPTVTTVLRRGYRFGDRVLRPAMVGVTDYEPAGDGAEPESQGETSEQG</sequence>
<dbReference type="FunFam" id="2.30.22.10:FF:000001">
    <property type="entry name" value="Protein GrpE"/>
    <property type="match status" value="1"/>
</dbReference>
<dbReference type="PANTHER" id="PTHR21237:SF23">
    <property type="entry name" value="GRPE PROTEIN HOMOLOG, MITOCHONDRIAL"/>
    <property type="match status" value="1"/>
</dbReference>
<evidence type="ECO:0000256" key="12">
    <source>
        <dbReference type="RuleBase" id="RU004478"/>
    </source>
</evidence>
<evidence type="ECO:0000256" key="5">
    <source>
        <dbReference type="ARBA" id="ARBA00023016"/>
    </source>
</evidence>
<dbReference type="GO" id="GO:0005737">
    <property type="term" value="C:cytoplasm"/>
    <property type="evidence" value="ECO:0007669"/>
    <property type="project" value="UniProtKB-SubCell"/>
</dbReference>
<dbReference type="GO" id="GO:0042803">
    <property type="term" value="F:protein homodimerization activity"/>
    <property type="evidence" value="ECO:0007669"/>
    <property type="project" value="InterPro"/>
</dbReference>
<keyword evidence="15" id="KW-1185">Reference proteome</keyword>
<dbReference type="PRINTS" id="PR00773">
    <property type="entry name" value="GRPEPROTEIN"/>
</dbReference>
<comment type="subcellular location">
    <subcellularLocation>
        <location evidence="1 10">Cytoplasm</location>
    </subcellularLocation>
</comment>
<evidence type="ECO:0000256" key="11">
    <source>
        <dbReference type="RuleBase" id="RU000639"/>
    </source>
</evidence>
<evidence type="ECO:0000256" key="9">
    <source>
        <dbReference type="ARBA" id="ARBA00076414"/>
    </source>
</evidence>
<comment type="function">
    <text evidence="7 10 11">Participates actively in the response to hyperosmotic and heat shock by preventing the aggregation of stress-denatured proteins, in association with DnaK and GrpE. It is the nucleotide exchange factor for DnaK and may function as a thermosensor. Unfolded proteins bind initially to DnaJ; upon interaction with the DnaJ-bound protein, DnaK hydrolyzes its bound ATP, resulting in the formation of a stable complex. GrpE releases ADP from DnaK; ATP binding to DnaK triggers the release of the substrate protein, thus completing the reaction cycle. Several rounds of ATP-dependent interactions between DnaJ, DnaK and GrpE are required for fully efficient folding.</text>
</comment>
<dbReference type="Proteomes" id="UP000199497">
    <property type="component" value="Unassembled WGS sequence"/>
</dbReference>
<evidence type="ECO:0000313" key="14">
    <source>
        <dbReference type="EMBL" id="SDP73743.1"/>
    </source>
</evidence>
<dbReference type="AlphaFoldDB" id="A0A1H0V5X8"/>
<evidence type="ECO:0000256" key="10">
    <source>
        <dbReference type="HAMAP-Rule" id="MF_01151"/>
    </source>
</evidence>
<feature type="region of interest" description="Disordered" evidence="13">
    <location>
        <begin position="174"/>
        <end position="207"/>
    </location>
</feature>
<evidence type="ECO:0000256" key="4">
    <source>
        <dbReference type="ARBA" id="ARBA00022490"/>
    </source>
</evidence>
<protein>
    <recommendedName>
        <fullName evidence="8 10">Protein GrpE</fullName>
    </recommendedName>
    <alternativeName>
        <fullName evidence="9 10">HSP-70 cofactor</fullName>
    </alternativeName>
</protein>
<dbReference type="SUPFAM" id="SSF58014">
    <property type="entry name" value="Coiled-coil domain of nucleotide exchange factor GrpE"/>
    <property type="match status" value="1"/>
</dbReference>
<evidence type="ECO:0000313" key="15">
    <source>
        <dbReference type="Proteomes" id="UP000199497"/>
    </source>
</evidence>
<dbReference type="Gene3D" id="2.30.22.10">
    <property type="entry name" value="Head domain of nucleotide exchange factor GrpE"/>
    <property type="match status" value="1"/>
</dbReference>
<feature type="compositionally biased region" description="Basic and acidic residues" evidence="13">
    <location>
        <begin position="187"/>
        <end position="198"/>
    </location>
</feature>
<feature type="region of interest" description="Disordered" evidence="13">
    <location>
        <begin position="1"/>
        <end position="96"/>
    </location>
</feature>
<dbReference type="GO" id="GO:0051087">
    <property type="term" value="F:protein-folding chaperone binding"/>
    <property type="evidence" value="ECO:0007669"/>
    <property type="project" value="InterPro"/>
</dbReference>
<feature type="compositionally biased region" description="Basic and acidic residues" evidence="13">
    <location>
        <begin position="29"/>
        <end position="47"/>
    </location>
</feature>
<evidence type="ECO:0000256" key="2">
    <source>
        <dbReference type="ARBA" id="ARBA00009054"/>
    </source>
</evidence>
<accession>A0A1H0V5X8</accession>
<evidence type="ECO:0000256" key="6">
    <source>
        <dbReference type="ARBA" id="ARBA00023186"/>
    </source>
</evidence>
<feature type="compositionally biased region" description="Polar residues" evidence="13">
    <location>
        <begin position="1"/>
        <end position="18"/>
    </location>
</feature>
<comment type="similarity">
    <text evidence="2 10 12">Belongs to the GrpE family.</text>
</comment>
<gene>
    <name evidence="10" type="primary">grpE</name>
    <name evidence="14" type="ORF">SAMN04487905_10822</name>
</gene>
<dbReference type="GO" id="GO:0006457">
    <property type="term" value="P:protein folding"/>
    <property type="evidence" value="ECO:0007669"/>
    <property type="project" value="InterPro"/>
</dbReference>
<keyword evidence="5 10" id="KW-0346">Stress response</keyword>
<proteinExistence type="inferred from homology"/>
<dbReference type="InterPro" id="IPR000740">
    <property type="entry name" value="GrpE"/>
</dbReference>
<feature type="region of interest" description="Disordered" evidence="13">
    <location>
        <begin position="225"/>
        <end position="250"/>
    </location>
</feature>
<dbReference type="Gene3D" id="3.90.20.20">
    <property type="match status" value="1"/>
</dbReference>
<dbReference type="SUPFAM" id="SSF51064">
    <property type="entry name" value="Head domain of nucleotide exchange factor GrpE"/>
    <property type="match status" value="1"/>
</dbReference>
<feature type="compositionally biased region" description="Low complexity" evidence="13">
    <location>
        <begin position="70"/>
        <end position="90"/>
    </location>
</feature>
<keyword evidence="4 10" id="KW-0963">Cytoplasm</keyword>
<evidence type="ECO:0000256" key="3">
    <source>
        <dbReference type="ARBA" id="ARBA00011738"/>
    </source>
</evidence>
<keyword evidence="6 10" id="KW-0143">Chaperone</keyword>
<evidence type="ECO:0000256" key="8">
    <source>
        <dbReference type="ARBA" id="ARBA00072274"/>
    </source>
</evidence>
<dbReference type="PANTHER" id="PTHR21237">
    <property type="entry name" value="GRPE PROTEIN"/>
    <property type="match status" value="1"/>
</dbReference>
<evidence type="ECO:0000256" key="1">
    <source>
        <dbReference type="ARBA" id="ARBA00004496"/>
    </source>
</evidence>
<dbReference type="InterPro" id="IPR013805">
    <property type="entry name" value="GrpE_CC"/>
</dbReference>
<reference evidence="15" key="1">
    <citation type="submission" date="2016-10" db="EMBL/GenBank/DDBJ databases">
        <authorList>
            <person name="Varghese N."/>
            <person name="Submissions S."/>
        </authorList>
    </citation>
    <scope>NUCLEOTIDE SEQUENCE [LARGE SCALE GENOMIC DNA]</scope>
    <source>
        <strain evidence="15">DSM 46732</strain>
    </source>
</reference>
<dbReference type="Pfam" id="PF01025">
    <property type="entry name" value="GrpE"/>
    <property type="match status" value="1"/>
</dbReference>